<dbReference type="AlphaFoldDB" id="A0A0D2JG72"/>
<organism evidence="1 2">
    <name type="scientific">Dethiosulfatarculus sandiegensis</name>
    <dbReference type="NCBI Taxonomy" id="1429043"/>
    <lineage>
        <taxon>Bacteria</taxon>
        <taxon>Pseudomonadati</taxon>
        <taxon>Thermodesulfobacteriota</taxon>
        <taxon>Desulfarculia</taxon>
        <taxon>Desulfarculales</taxon>
        <taxon>Desulfarculaceae</taxon>
        <taxon>Dethiosulfatarculus</taxon>
    </lineage>
</organism>
<sequence length="50" mass="5381">MKPPIWEGPLIFLSAGGGREPEETVKPNSGLDPDAAQVFSRLFQPGNKSN</sequence>
<proteinExistence type="predicted"/>
<evidence type="ECO:0000313" key="1">
    <source>
        <dbReference type="EMBL" id="KIX14731.1"/>
    </source>
</evidence>
<reference evidence="1 2" key="1">
    <citation type="submission" date="2013-11" db="EMBL/GenBank/DDBJ databases">
        <title>Metagenomic analysis of a methanogenic consortium involved in long chain n-alkane degradation.</title>
        <authorList>
            <person name="Davidova I.A."/>
            <person name="Callaghan A.V."/>
            <person name="Wawrik B."/>
            <person name="Pruitt S."/>
            <person name="Marks C."/>
            <person name="Duncan K.E."/>
            <person name="Suflita J.M."/>
        </authorList>
    </citation>
    <scope>NUCLEOTIDE SEQUENCE [LARGE SCALE GENOMIC DNA]</scope>
    <source>
        <strain evidence="1 2">SPR</strain>
    </source>
</reference>
<dbReference type="EMBL" id="AZAC01000008">
    <property type="protein sequence ID" value="KIX14731.1"/>
    <property type="molecule type" value="Genomic_DNA"/>
</dbReference>
<dbReference type="InParanoid" id="A0A0D2JG72"/>
<accession>A0A0D2JG72</accession>
<protein>
    <submittedName>
        <fullName evidence="1">Uncharacterized protein</fullName>
    </submittedName>
</protein>
<gene>
    <name evidence="1" type="ORF">X474_06210</name>
</gene>
<dbReference type="Proteomes" id="UP000032233">
    <property type="component" value="Unassembled WGS sequence"/>
</dbReference>
<evidence type="ECO:0000313" key="2">
    <source>
        <dbReference type="Proteomes" id="UP000032233"/>
    </source>
</evidence>
<name>A0A0D2JG72_9BACT</name>
<keyword evidence="2" id="KW-1185">Reference proteome</keyword>
<comment type="caution">
    <text evidence="1">The sequence shown here is derived from an EMBL/GenBank/DDBJ whole genome shotgun (WGS) entry which is preliminary data.</text>
</comment>